<protein>
    <submittedName>
        <fullName evidence="2">Uncharacterized protein</fullName>
    </submittedName>
</protein>
<keyword evidence="3" id="KW-1185">Reference proteome</keyword>
<comment type="caution">
    <text evidence="2">The sequence shown here is derived from an EMBL/GenBank/DDBJ whole genome shotgun (WGS) entry which is preliminary data.</text>
</comment>
<evidence type="ECO:0000313" key="3">
    <source>
        <dbReference type="Proteomes" id="UP000054653"/>
    </source>
</evidence>
<keyword evidence="1" id="KW-1133">Transmembrane helix</keyword>
<evidence type="ECO:0000313" key="2">
    <source>
        <dbReference type="EMBL" id="KRY56782.1"/>
    </source>
</evidence>
<reference evidence="2 3" key="1">
    <citation type="submission" date="2015-01" db="EMBL/GenBank/DDBJ databases">
        <title>Evolution of Trichinella species and genotypes.</title>
        <authorList>
            <person name="Korhonen P.K."/>
            <person name="Edoardo P."/>
            <person name="Giuseppe L.R."/>
            <person name="Gasser R.B."/>
        </authorList>
    </citation>
    <scope>NUCLEOTIDE SEQUENCE [LARGE SCALE GENOMIC DNA]</scope>
    <source>
        <strain evidence="2">ISS120</strain>
    </source>
</reference>
<accession>A0A0V1D5L3</accession>
<dbReference type="Proteomes" id="UP000054653">
    <property type="component" value="Unassembled WGS sequence"/>
</dbReference>
<feature type="non-terminal residue" evidence="2">
    <location>
        <position position="1"/>
    </location>
</feature>
<evidence type="ECO:0000256" key="1">
    <source>
        <dbReference type="SAM" id="Phobius"/>
    </source>
</evidence>
<keyword evidence="1" id="KW-0812">Transmembrane</keyword>
<sequence length="143" mass="16963">LKRTNMEDKQWVCRRDAGVQSTRTWMWTQSWIVILMQMIASLTMTSFIKWRKNCSQAMGCGGNEDRPANIPRICICSSSRIRIKQCICRFGNCWWVSFQPIKVLKRQCTENWHKNFQDFRQLASSWRFHPTGECRSLIAAFYV</sequence>
<dbReference type="AlphaFoldDB" id="A0A0V1D5L3"/>
<dbReference type="EMBL" id="JYDI01000039">
    <property type="protein sequence ID" value="KRY56782.1"/>
    <property type="molecule type" value="Genomic_DNA"/>
</dbReference>
<keyword evidence="1" id="KW-0472">Membrane</keyword>
<gene>
    <name evidence="2" type="ORF">T03_16008</name>
</gene>
<organism evidence="2 3">
    <name type="scientific">Trichinella britovi</name>
    <name type="common">Parasitic roundworm</name>
    <dbReference type="NCBI Taxonomy" id="45882"/>
    <lineage>
        <taxon>Eukaryota</taxon>
        <taxon>Metazoa</taxon>
        <taxon>Ecdysozoa</taxon>
        <taxon>Nematoda</taxon>
        <taxon>Enoplea</taxon>
        <taxon>Dorylaimia</taxon>
        <taxon>Trichinellida</taxon>
        <taxon>Trichinellidae</taxon>
        <taxon>Trichinella</taxon>
    </lineage>
</organism>
<feature type="transmembrane region" description="Helical" evidence="1">
    <location>
        <begin position="30"/>
        <end position="48"/>
    </location>
</feature>
<proteinExistence type="predicted"/>
<name>A0A0V1D5L3_TRIBR</name>